<organism evidence="1 2">
    <name type="scientific">Thelephora ganbajun</name>
    <name type="common">Ganba fungus</name>
    <dbReference type="NCBI Taxonomy" id="370292"/>
    <lineage>
        <taxon>Eukaryota</taxon>
        <taxon>Fungi</taxon>
        <taxon>Dikarya</taxon>
        <taxon>Basidiomycota</taxon>
        <taxon>Agaricomycotina</taxon>
        <taxon>Agaricomycetes</taxon>
        <taxon>Thelephorales</taxon>
        <taxon>Thelephoraceae</taxon>
        <taxon>Thelephora</taxon>
    </lineage>
</organism>
<dbReference type="Proteomes" id="UP000886501">
    <property type="component" value="Unassembled WGS sequence"/>
</dbReference>
<reference evidence="1" key="2">
    <citation type="journal article" date="2020" name="Nat. Commun.">
        <title>Large-scale genome sequencing of mycorrhizal fungi provides insights into the early evolution of symbiotic traits.</title>
        <authorList>
            <person name="Miyauchi S."/>
            <person name="Kiss E."/>
            <person name="Kuo A."/>
            <person name="Drula E."/>
            <person name="Kohler A."/>
            <person name="Sanchez-Garcia M."/>
            <person name="Morin E."/>
            <person name="Andreopoulos B."/>
            <person name="Barry K.W."/>
            <person name="Bonito G."/>
            <person name="Buee M."/>
            <person name="Carver A."/>
            <person name="Chen C."/>
            <person name="Cichocki N."/>
            <person name="Clum A."/>
            <person name="Culley D."/>
            <person name="Crous P.W."/>
            <person name="Fauchery L."/>
            <person name="Girlanda M."/>
            <person name="Hayes R.D."/>
            <person name="Keri Z."/>
            <person name="LaButti K."/>
            <person name="Lipzen A."/>
            <person name="Lombard V."/>
            <person name="Magnuson J."/>
            <person name="Maillard F."/>
            <person name="Murat C."/>
            <person name="Nolan M."/>
            <person name="Ohm R.A."/>
            <person name="Pangilinan J."/>
            <person name="Pereira M.F."/>
            <person name="Perotto S."/>
            <person name="Peter M."/>
            <person name="Pfister S."/>
            <person name="Riley R."/>
            <person name="Sitrit Y."/>
            <person name="Stielow J.B."/>
            <person name="Szollosi G."/>
            <person name="Zifcakova L."/>
            <person name="Stursova M."/>
            <person name="Spatafora J.W."/>
            <person name="Tedersoo L."/>
            <person name="Vaario L.M."/>
            <person name="Yamada A."/>
            <person name="Yan M."/>
            <person name="Wang P."/>
            <person name="Xu J."/>
            <person name="Bruns T."/>
            <person name="Baldrian P."/>
            <person name="Vilgalys R."/>
            <person name="Dunand C."/>
            <person name="Henrissat B."/>
            <person name="Grigoriev I.V."/>
            <person name="Hibbett D."/>
            <person name="Nagy L.G."/>
            <person name="Martin F.M."/>
        </authorList>
    </citation>
    <scope>NUCLEOTIDE SEQUENCE</scope>
    <source>
        <strain evidence="1">P2</strain>
    </source>
</reference>
<evidence type="ECO:0000313" key="2">
    <source>
        <dbReference type="Proteomes" id="UP000886501"/>
    </source>
</evidence>
<protein>
    <submittedName>
        <fullName evidence="1">Uncharacterized protein</fullName>
    </submittedName>
</protein>
<comment type="caution">
    <text evidence="1">The sequence shown here is derived from an EMBL/GenBank/DDBJ whole genome shotgun (WGS) entry which is preliminary data.</text>
</comment>
<accession>A0ACB6ZEL0</accession>
<sequence length="230" mass="25645">MSSLNIPGPSPYASFFRHRTLGRAPSPPTWACYEQIQYDDDYSDDSASDGDSRDEDDDDDDEDEDHDRDDSCSEDDEDYGHRPDSSSSSIQSHEPPSSPEESEKTKDSSDGTKKDVKGKGRAVDPEHGVGDSALQPPPSKSRLRTKKRHSGRRARTLRPILTIHKSQGFVWNQDLFVPPYIKDRYIASTSPPNSRGFVSSSASSTSSFPDYEVEVVEIRVDEAYLSKIIP</sequence>
<evidence type="ECO:0000313" key="1">
    <source>
        <dbReference type="EMBL" id="KAF9647865.1"/>
    </source>
</evidence>
<dbReference type="EMBL" id="MU118024">
    <property type="protein sequence ID" value="KAF9647865.1"/>
    <property type="molecule type" value="Genomic_DNA"/>
</dbReference>
<reference evidence="1" key="1">
    <citation type="submission" date="2019-10" db="EMBL/GenBank/DDBJ databases">
        <authorList>
            <consortium name="DOE Joint Genome Institute"/>
            <person name="Kuo A."/>
            <person name="Miyauchi S."/>
            <person name="Kiss E."/>
            <person name="Drula E."/>
            <person name="Kohler A."/>
            <person name="Sanchez-Garcia M."/>
            <person name="Andreopoulos B."/>
            <person name="Barry K.W."/>
            <person name="Bonito G."/>
            <person name="Buee M."/>
            <person name="Carver A."/>
            <person name="Chen C."/>
            <person name="Cichocki N."/>
            <person name="Clum A."/>
            <person name="Culley D."/>
            <person name="Crous P.W."/>
            <person name="Fauchery L."/>
            <person name="Girlanda M."/>
            <person name="Hayes R."/>
            <person name="Keri Z."/>
            <person name="Labutti K."/>
            <person name="Lipzen A."/>
            <person name="Lombard V."/>
            <person name="Magnuson J."/>
            <person name="Maillard F."/>
            <person name="Morin E."/>
            <person name="Murat C."/>
            <person name="Nolan M."/>
            <person name="Ohm R."/>
            <person name="Pangilinan J."/>
            <person name="Pereira M."/>
            <person name="Perotto S."/>
            <person name="Peter M."/>
            <person name="Riley R."/>
            <person name="Sitrit Y."/>
            <person name="Stielow B."/>
            <person name="Szollosi G."/>
            <person name="Zifcakova L."/>
            <person name="Stursova M."/>
            <person name="Spatafora J.W."/>
            <person name="Tedersoo L."/>
            <person name="Vaario L.-M."/>
            <person name="Yamada A."/>
            <person name="Yan M."/>
            <person name="Wang P."/>
            <person name="Xu J."/>
            <person name="Bruns T."/>
            <person name="Baldrian P."/>
            <person name="Vilgalys R."/>
            <person name="Henrissat B."/>
            <person name="Grigoriev I.V."/>
            <person name="Hibbett D."/>
            <person name="Nagy L.G."/>
            <person name="Martin F.M."/>
        </authorList>
    </citation>
    <scope>NUCLEOTIDE SEQUENCE</scope>
    <source>
        <strain evidence="1">P2</strain>
    </source>
</reference>
<gene>
    <name evidence="1" type="ORF">BDM02DRAFT_3116335</name>
</gene>
<keyword evidence="2" id="KW-1185">Reference proteome</keyword>
<name>A0ACB6ZEL0_THEGA</name>
<proteinExistence type="predicted"/>